<dbReference type="GO" id="GO:0005886">
    <property type="term" value="C:plasma membrane"/>
    <property type="evidence" value="ECO:0007669"/>
    <property type="project" value="UniProtKB-SubCell"/>
</dbReference>
<dbReference type="Gene3D" id="1.20.5.1930">
    <property type="match status" value="1"/>
</dbReference>
<dbReference type="CDD" id="cd16917">
    <property type="entry name" value="HATPase_UhpB-NarQ-NarX-like"/>
    <property type="match status" value="1"/>
</dbReference>
<dbReference type="GO" id="GO:0046983">
    <property type="term" value="F:protein dimerization activity"/>
    <property type="evidence" value="ECO:0007669"/>
    <property type="project" value="InterPro"/>
</dbReference>
<keyword evidence="2" id="KW-1003">Cell membrane</keyword>
<dbReference type="Pfam" id="PF02518">
    <property type="entry name" value="HATPase_c"/>
    <property type="match status" value="1"/>
</dbReference>
<dbReference type="Pfam" id="PF07730">
    <property type="entry name" value="HisKA_3"/>
    <property type="match status" value="1"/>
</dbReference>
<proteinExistence type="predicted"/>
<dbReference type="GO" id="GO:0000155">
    <property type="term" value="F:phosphorelay sensor kinase activity"/>
    <property type="evidence" value="ECO:0007669"/>
    <property type="project" value="InterPro"/>
</dbReference>
<evidence type="ECO:0000256" key="1">
    <source>
        <dbReference type="ARBA" id="ARBA00004651"/>
    </source>
</evidence>
<dbReference type="Gene3D" id="3.30.565.10">
    <property type="entry name" value="Histidine kinase-like ATPase, C-terminal domain"/>
    <property type="match status" value="1"/>
</dbReference>
<keyword evidence="8 9" id="KW-0472">Membrane</keyword>
<evidence type="ECO:0000313" key="13">
    <source>
        <dbReference type="Proteomes" id="UP000243679"/>
    </source>
</evidence>
<dbReference type="InterPro" id="IPR050482">
    <property type="entry name" value="Sensor_HK_TwoCompSys"/>
</dbReference>
<keyword evidence="13" id="KW-1185">Reference proteome</keyword>
<keyword evidence="4 9" id="KW-0812">Transmembrane</keyword>
<dbReference type="SMART" id="SM00387">
    <property type="entry name" value="HATPase_c"/>
    <property type="match status" value="1"/>
</dbReference>
<evidence type="ECO:0000256" key="7">
    <source>
        <dbReference type="ARBA" id="ARBA00023012"/>
    </source>
</evidence>
<keyword evidence="7" id="KW-0902">Two-component regulatory system</keyword>
<organism evidence="12 13">
    <name type="scientific">Candidatus Nitrosoglobus terrae</name>
    <dbReference type="NCBI Taxonomy" id="1630141"/>
    <lineage>
        <taxon>Bacteria</taxon>
        <taxon>Pseudomonadati</taxon>
        <taxon>Pseudomonadota</taxon>
        <taxon>Gammaproteobacteria</taxon>
        <taxon>Chromatiales</taxon>
        <taxon>Chromatiaceae</taxon>
        <taxon>Candidatus Nitrosoglobus</taxon>
    </lineage>
</organism>
<dbReference type="InterPro" id="IPR036890">
    <property type="entry name" value="HATPase_C_sf"/>
</dbReference>
<dbReference type="Gene3D" id="3.30.450.20">
    <property type="entry name" value="PAS domain"/>
    <property type="match status" value="1"/>
</dbReference>
<evidence type="ECO:0000256" key="6">
    <source>
        <dbReference type="ARBA" id="ARBA00022989"/>
    </source>
</evidence>
<dbReference type="SUPFAM" id="SSF55874">
    <property type="entry name" value="ATPase domain of HSP90 chaperone/DNA topoisomerase II/histidine kinase"/>
    <property type="match status" value="1"/>
</dbReference>
<evidence type="ECO:0000256" key="4">
    <source>
        <dbReference type="ARBA" id="ARBA00022692"/>
    </source>
</evidence>
<dbReference type="Proteomes" id="UP000243679">
    <property type="component" value="Chromosome"/>
</dbReference>
<evidence type="ECO:0000313" key="12">
    <source>
        <dbReference type="EMBL" id="BAW80272.1"/>
    </source>
</evidence>
<evidence type="ECO:0000256" key="2">
    <source>
        <dbReference type="ARBA" id="ARBA00022475"/>
    </source>
</evidence>
<keyword evidence="5 12" id="KW-0418">Kinase</keyword>
<dbReference type="InterPro" id="IPR033480">
    <property type="entry name" value="sCache_2"/>
</dbReference>
<dbReference type="PANTHER" id="PTHR24421:SF37">
    <property type="entry name" value="SENSOR HISTIDINE KINASE NARS"/>
    <property type="match status" value="1"/>
</dbReference>
<dbReference type="Pfam" id="PF17200">
    <property type="entry name" value="sCache_2"/>
    <property type="match status" value="1"/>
</dbReference>
<sequence length="459" mass="52228">MSQLWLTIKSRWKIILLAIVPLIASTFVIVYTVRYQAIALEKQQQEVIKTTYLNSKDLELKSYITLAKRSITHLYDSGRVDTAVMEEAKAILAKLEYGKDGYFFVYDYQGNSLVHSRQWNLVGTNQWNLKDDQGKLVIQDLINRARTNDKGGFENYDWEKPSSHSIAPKRTYVITLPKWGWILGTGVYLDDIDRALIKVNSQLRDNIHSTTFSIIIIATFVVVLIIILSLVLNIRVDTKLSVADAKLKILAQRIINTQEEERTRVARELHDSVMNMLVGIKFRIEGRIIELLENEQSDSVRVRLEDIAVKLKDTLTELRRIVRDLHPLALDLGLKVAIEQLVLNIHDVGIAAKFSTYGEVDSLSITTNRALYRATQESLHNIKRHAHARHVTVKLEEDSACVQLTIQDDGIGFNVDHIKCDPKHGFGLHNMKERVESVGGELTITSSLQGTIVIIKVYH</sequence>
<dbReference type="InterPro" id="IPR003594">
    <property type="entry name" value="HATPase_dom"/>
</dbReference>
<protein>
    <submittedName>
        <fullName evidence="12">Integral membrane sensor signal transduction histidine kinase</fullName>
    </submittedName>
</protein>
<dbReference type="InterPro" id="IPR011712">
    <property type="entry name" value="Sig_transdc_His_kin_sub3_dim/P"/>
</dbReference>
<evidence type="ECO:0000256" key="3">
    <source>
        <dbReference type="ARBA" id="ARBA00022679"/>
    </source>
</evidence>
<dbReference type="SMART" id="SM01049">
    <property type="entry name" value="Cache_2"/>
    <property type="match status" value="1"/>
</dbReference>
<dbReference type="OrthoDB" id="9781845at2"/>
<evidence type="ECO:0000256" key="5">
    <source>
        <dbReference type="ARBA" id="ARBA00022777"/>
    </source>
</evidence>
<gene>
    <name evidence="12" type="ORF">TAO_0902</name>
</gene>
<feature type="transmembrane region" description="Helical" evidence="9">
    <location>
        <begin position="212"/>
        <end position="232"/>
    </location>
</feature>
<name>A0A1Q2SMC7_9GAMM</name>
<evidence type="ECO:0000256" key="8">
    <source>
        <dbReference type="ARBA" id="ARBA00023136"/>
    </source>
</evidence>
<dbReference type="KEGG" id="ntt:TAO_0902"/>
<dbReference type="RefSeq" id="WP_096526833.1">
    <property type="nucleotide sequence ID" value="NZ_AP014836.1"/>
</dbReference>
<feature type="domain" description="Histidine kinase/HSP90-like ATPase" evidence="10">
    <location>
        <begin position="366"/>
        <end position="459"/>
    </location>
</feature>
<evidence type="ECO:0000259" key="11">
    <source>
        <dbReference type="SMART" id="SM01049"/>
    </source>
</evidence>
<reference evidence="12 13" key="1">
    <citation type="journal article" date="2017" name="ISME J.">
        <title>An acid-tolerant ammonia-oxidizing ?-proteobacterium from soil.</title>
        <authorList>
            <person name="Hayatsu M."/>
            <person name="Tago K."/>
            <person name="Uchiyama I."/>
            <person name="Toyoda A."/>
            <person name="Wang Y."/>
            <person name="Shimomura Y."/>
            <person name="Okubo T."/>
            <person name="Kurisu F."/>
            <person name="Hirono Y."/>
            <person name="Nonaka K."/>
            <person name="Akiyama H."/>
            <person name="Itoh T."/>
            <person name="Takami H."/>
        </authorList>
    </citation>
    <scope>NUCLEOTIDE SEQUENCE [LARGE SCALE GENOMIC DNA]</scope>
    <source>
        <strain evidence="12 13">TAO100</strain>
    </source>
</reference>
<comment type="subcellular location">
    <subcellularLocation>
        <location evidence="1">Cell membrane</location>
        <topology evidence="1">Multi-pass membrane protein</topology>
    </subcellularLocation>
</comment>
<keyword evidence="3" id="KW-0808">Transferase</keyword>
<dbReference type="PANTHER" id="PTHR24421">
    <property type="entry name" value="NITRATE/NITRITE SENSOR PROTEIN NARX-RELATED"/>
    <property type="match status" value="1"/>
</dbReference>
<evidence type="ECO:0000256" key="9">
    <source>
        <dbReference type="SAM" id="Phobius"/>
    </source>
</evidence>
<feature type="domain" description="Single Cache" evidence="11">
    <location>
        <begin position="49"/>
        <end position="139"/>
    </location>
</feature>
<feature type="transmembrane region" description="Helical" evidence="9">
    <location>
        <begin position="12"/>
        <end position="33"/>
    </location>
</feature>
<dbReference type="EMBL" id="AP014836">
    <property type="protein sequence ID" value="BAW80272.1"/>
    <property type="molecule type" value="Genomic_DNA"/>
</dbReference>
<evidence type="ECO:0000259" key="10">
    <source>
        <dbReference type="SMART" id="SM00387"/>
    </source>
</evidence>
<dbReference type="AlphaFoldDB" id="A0A1Q2SMC7"/>
<accession>A0A1Q2SMC7</accession>
<keyword evidence="6 9" id="KW-1133">Transmembrane helix</keyword>